<dbReference type="STRING" id="690567.1162"/>
<gene>
    <name evidence="5" type="ORF">1162</name>
</gene>
<dbReference type="Proteomes" id="UP000045545">
    <property type="component" value="Unassembled WGS sequence"/>
</dbReference>
<dbReference type="SUPFAM" id="SSF100950">
    <property type="entry name" value="NagB/RpiA/CoA transferase-like"/>
    <property type="match status" value="2"/>
</dbReference>
<dbReference type="Gene3D" id="3.40.1080.20">
    <property type="entry name" value="Acetyl-CoA hydrolase/transferase C-terminal domain"/>
    <property type="match status" value="1"/>
</dbReference>
<evidence type="ECO:0000259" key="3">
    <source>
        <dbReference type="Pfam" id="PF02550"/>
    </source>
</evidence>
<name>A0A0E4GDA8_9FIRM</name>
<dbReference type="Gene3D" id="3.40.1080.10">
    <property type="entry name" value="Glutaconate Coenzyme A-transferase"/>
    <property type="match status" value="1"/>
</dbReference>
<feature type="domain" description="Acetyl-CoA hydrolase/transferase N-terminal" evidence="3">
    <location>
        <begin position="4"/>
        <end position="192"/>
    </location>
</feature>
<sequence>MSTYMEEYKRKLITAEQAAKLVQSGDLVDYGVFNSKPVDFDIALAERVGELENVGIRGTASVPPIPQVAVKDPTHKSFYYYSWYFTALDRALAPHQLVNHVPANFSEGYILLSRPMERYLPYWPEVWVAQTCPMDEHGNFNFGIGNAHNRALALQSKRVAIVEVNENMPRCLGGEGEYVNISEIDYIIEGTNQPLFCTPPDAPATPAEEKIAELVMEEIHDGCLIQLGIGSLPNYLGNMIAKSGLKDLGVQTEMFTSAYIEMYKNGCITNRKKAYDRDKSTYTFCYGTQETYDFLDNNPQCGSCTSIYTNLPFRISMHDNVISLNNIVEVDLMGQVCSESSGLRQISGAGGQLDWTQGAFHSMGGKGFLAFTSTYTDKEGNVKSRINPMLTPGSIVTVPRHVVHHLVTENGIICMKGRSIWGMTEGLISLADERFRDELVKEAHKMGIWSRTNKTFL</sequence>
<reference evidence="5 6" key="1">
    <citation type="submission" date="2015-03" db="EMBL/GenBank/DDBJ databases">
        <authorList>
            <person name="Murphy D."/>
        </authorList>
    </citation>
    <scope>NUCLEOTIDE SEQUENCE [LARGE SCALE GENOMIC DNA]</scope>
    <source>
        <strain evidence="5 6">OL-4</strain>
    </source>
</reference>
<dbReference type="InterPro" id="IPR026888">
    <property type="entry name" value="AcetylCoA_hyd_C"/>
</dbReference>
<dbReference type="InterPro" id="IPR003702">
    <property type="entry name" value="ActCoA_hydro_N"/>
</dbReference>
<dbReference type="GO" id="GO:0008775">
    <property type="term" value="F:acetate CoA-transferase activity"/>
    <property type="evidence" value="ECO:0007669"/>
    <property type="project" value="InterPro"/>
</dbReference>
<evidence type="ECO:0000313" key="5">
    <source>
        <dbReference type="EMBL" id="CFX41223.1"/>
    </source>
</evidence>
<dbReference type="EMBL" id="CGIH01000020">
    <property type="protein sequence ID" value="CFX41223.1"/>
    <property type="molecule type" value="Genomic_DNA"/>
</dbReference>
<keyword evidence="6" id="KW-1185">Reference proteome</keyword>
<evidence type="ECO:0000313" key="6">
    <source>
        <dbReference type="Proteomes" id="UP000045545"/>
    </source>
</evidence>
<dbReference type="GO" id="GO:0016787">
    <property type="term" value="F:hydrolase activity"/>
    <property type="evidence" value="ECO:0007669"/>
    <property type="project" value="UniProtKB-KW"/>
</dbReference>
<dbReference type="RefSeq" id="WP_046496524.1">
    <property type="nucleotide sequence ID" value="NZ_CGIH01000020.1"/>
</dbReference>
<keyword evidence="2 5" id="KW-0808">Transferase</keyword>
<dbReference type="AlphaFoldDB" id="A0A0E4GDA8"/>
<dbReference type="GO" id="GO:0006083">
    <property type="term" value="P:acetate metabolic process"/>
    <property type="evidence" value="ECO:0007669"/>
    <property type="project" value="InterPro"/>
</dbReference>
<accession>A0A0E4GDA8</accession>
<dbReference type="Pfam" id="PF13336">
    <property type="entry name" value="AcetylCoA_hyd_C"/>
    <property type="match status" value="1"/>
</dbReference>
<organism evidence="5 6">
    <name type="scientific">Syntrophomonas zehnderi OL-4</name>
    <dbReference type="NCBI Taxonomy" id="690567"/>
    <lineage>
        <taxon>Bacteria</taxon>
        <taxon>Bacillati</taxon>
        <taxon>Bacillota</taxon>
        <taxon>Clostridia</taxon>
        <taxon>Eubacteriales</taxon>
        <taxon>Syntrophomonadaceae</taxon>
        <taxon>Syntrophomonas</taxon>
    </lineage>
</organism>
<keyword evidence="5" id="KW-0378">Hydrolase</keyword>
<dbReference type="PANTHER" id="PTHR21432:SF20">
    <property type="entry name" value="ACETYL-COA HYDROLASE"/>
    <property type="match status" value="1"/>
</dbReference>
<dbReference type="InterPro" id="IPR037171">
    <property type="entry name" value="NagB/RpiA_transferase-like"/>
</dbReference>
<proteinExistence type="inferred from homology"/>
<dbReference type="PANTHER" id="PTHR21432">
    <property type="entry name" value="ACETYL-COA HYDROLASE-RELATED"/>
    <property type="match status" value="1"/>
</dbReference>
<dbReference type="InterPro" id="IPR038460">
    <property type="entry name" value="AcetylCoA_hyd_C_sf"/>
</dbReference>
<dbReference type="Pfam" id="PF02550">
    <property type="entry name" value="AcetylCoA_hydro"/>
    <property type="match status" value="1"/>
</dbReference>
<dbReference type="InterPro" id="IPR046433">
    <property type="entry name" value="ActCoA_hydro"/>
</dbReference>
<protein>
    <submittedName>
        <fullName evidence="5">Acetyl-CoA hydrolase/transferase</fullName>
    </submittedName>
</protein>
<evidence type="ECO:0000256" key="2">
    <source>
        <dbReference type="ARBA" id="ARBA00022679"/>
    </source>
</evidence>
<evidence type="ECO:0000256" key="1">
    <source>
        <dbReference type="ARBA" id="ARBA00009632"/>
    </source>
</evidence>
<comment type="similarity">
    <text evidence="1">Belongs to the acetyl-CoA hydrolase/transferase family.</text>
</comment>
<feature type="domain" description="Acetyl-CoA hydrolase/transferase C-terminal" evidence="4">
    <location>
        <begin position="287"/>
        <end position="443"/>
    </location>
</feature>
<dbReference type="Gene3D" id="3.30.750.70">
    <property type="entry name" value="4-hydroxybutyrate coenzyme like domains"/>
    <property type="match status" value="1"/>
</dbReference>
<evidence type="ECO:0000259" key="4">
    <source>
        <dbReference type="Pfam" id="PF13336"/>
    </source>
</evidence>